<dbReference type="OrthoDB" id="39935at10239"/>
<evidence type="ECO:0000313" key="1">
    <source>
        <dbReference type="EMBL" id="ANZ49218.1"/>
    </source>
</evidence>
<organism evidence="1 2">
    <name type="scientific">Erwinia phage vB_EamM_Huxley</name>
    <dbReference type="NCBI Taxonomy" id="1883373"/>
    <lineage>
        <taxon>Viruses</taxon>
        <taxon>Duplodnaviria</taxon>
        <taxon>Heunggongvirae</taxon>
        <taxon>Uroviricota</taxon>
        <taxon>Caudoviricetes</taxon>
        <taxon>Chimalliviridae</taxon>
        <taxon>Machinavirus</taxon>
        <taxon>Machinavirus machina</taxon>
    </lineage>
</organism>
<dbReference type="Proteomes" id="UP000203302">
    <property type="component" value="Segment"/>
</dbReference>
<dbReference type="GeneID" id="29069258"/>
<evidence type="ECO:0000313" key="2">
    <source>
        <dbReference type="Proteomes" id="UP000203302"/>
    </source>
</evidence>
<protein>
    <submittedName>
        <fullName evidence="1">Uncharacterized protein</fullName>
    </submittedName>
</protein>
<dbReference type="RefSeq" id="YP_009293104.1">
    <property type="nucleotide sequence ID" value="NC_031127.1"/>
</dbReference>
<name>A0A1B2ID82_9CAUD</name>
<dbReference type="KEGG" id="vg:29069258"/>
<reference evidence="2" key="1">
    <citation type="submission" date="2016-06" db="EMBL/GenBank/DDBJ databases">
        <authorList>
            <person name="Berg J.A."/>
            <person name="Grossarth S.E."/>
            <person name="Jarvis T.M."/>
            <person name="Merrill B.D."/>
            <person name="Breakwell D.P."/>
            <person name="Hope S."/>
            <person name="Grose J.H."/>
        </authorList>
    </citation>
    <scope>NUCLEOTIDE SEQUENCE [LARGE SCALE GENOMIC DNA]</scope>
</reference>
<accession>A0A1B2ID82</accession>
<dbReference type="EMBL" id="KX397368">
    <property type="protein sequence ID" value="ANZ49218.1"/>
    <property type="molecule type" value="Genomic_DNA"/>
</dbReference>
<gene>
    <name evidence="1" type="ORF">HUXLEY_136</name>
</gene>
<sequence>MSFDIKNDTLRIIVPVGTIPGREIPLFENATALAKEAFEAAGFEKVELVEKPAAFFTRAYSDSGQAWAALYNYGLVLRSSFTPYVTIEELQKHAAIINVWHDIFSHKIPTDTLIRFSPTLTMIAVNDLAK</sequence>
<proteinExistence type="predicted"/>